<evidence type="ECO:0000256" key="9">
    <source>
        <dbReference type="ARBA" id="ARBA00023237"/>
    </source>
</evidence>
<feature type="short sequence motif" description="TonB C-terminal box" evidence="11">
    <location>
        <begin position="670"/>
        <end position="687"/>
    </location>
</feature>
<dbReference type="InterPro" id="IPR037066">
    <property type="entry name" value="Plug_dom_sf"/>
</dbReference>
<dbReference type="Pfam" id="PF00593">
    <property type="entry name" value="TonB_dep_Rec_b-barrel"/>
    <property type="match status" value="1"/>
</dbReference>
<comment type="subcellular location">
    <subcellularLocation>
        <location evidence="1 10">Cell outer membrane</location>
        <topology evidence="1 10">Multi-pass membrane protein</topology>
    </subcellularLocation>
</comment>
<accession>A0ABN8EDR1</accession>
<evidence type="ECO:0000256" key="4">
    <source>
        <dbReference type="ARBA" id="ARBA00022452"/>
    </source>
</evidence>
<dbReference type="PANTHER" id="PTHR30069:SF41">
    <property type="entry name" value="HEME_HEMOPEXIN UTILIZATION PROTEIN C"/>
    <property type="match status" value="1"/>
</dbReference>
<keyword evidence="6 14" id="KW-0732">Signal</keyword>
<feature type="region of interest" description="Disordered" evidence="13">
    <location>
        <begin position="351"/>
        <end position="371"/>
    </location>
</feature>
<evidence type="ECO:0000259" key="15">
    <source>
        <dbReference type="Pfam" id="PF00593"/>
    </source>
</evidence>
<dbReference type="InterPro" id="IPR000531">
    <property type="entry name" value="Beta-barrel_TonB"/>
</dbReference>
<dbReference type="PROSITE" id="PS52016">
    <property type="entry name" value="TONB_DEPENDENT_REC_3"/>
    <property type="match status" value="1"/>
</dbReference>
<evidence type="ECO:0000256" key="7">
    <source>
        <dbReference type="ARBA" id="ARBA00023077"/>
    </source>
</evidence>
<name>A0ABN8EDR1_9GAMM</name>
<proteinExistence type="inferred from homology"/>
<evidence type="ECO:0000313" key="17">
    <source>
        <dbReference type="EMBL" id="CAH0990603.1"/>
    </source>
</evidence>
<keyword evidence="5 10" id="KW-0812">Transmembrane</keyword>
<evidence type="ECO:0000256" key="13">
    <source>
        <dbReference type="SAM" id="MobiDB-lite"/>
    </source>
</evidence>
<dbReference type="InterPro" id="IPR010949">
    <property type="entry name" value="TonB_Hb/transfer/lactofer_rcpt"/>
</dbReference>
<dbReference type="RefSeq" id="WP_237443283.1">
    <property type="nucleotide sequence ID" value="NZ_CAKLPX010000001.1"/>
</dbReference>
<protein>
    <submittedName>
        <fullName evidence="17">Heme/hemopexin utilization protein C</fullName>
    </submittedName>
</protein>
<dbReference type="Gene3D" id="2.170.130.10">
    <property type="entry name" value="TonB-dependent receptor, plug domain"/>
    <property type="match status" value="1"/>
</dbReference>
<evidence type="ECO:0000259" key="16">
    <source>
        <dbReference type="Pfam" id="PF07715"/>
    </source>
</evidence>
<dbReference type="PROSITE" id="PS01156">
    <property type="entry name" value="TONB_DEPENDENT_REC_2"/>
    <property type="match status" value="1"/>
</dbReference>
<comment type="similarity">
    <text evidence="2 10 12">Belongs to the TonB-dependent receptor family.</text>
</comment>
<keyword evidence="8 10" id="KW-0472">Membrane</keyword>
<evidence type="ECO:0000256" key="1">
    <source>
        <dbReference type="ARBA" id="ARBA00004571"/>
    </source>
</evidence>
<keyword evidence="9 10" id="KW-0998">Cell outer membrane</keyword>
<dbReference type="Gene3D" id="2.40.170.20">
    <property type="entry name" value="TonB-dependent receptor, beta-barrel domain"/>
    <property type="match status" value="1"/>
</dbReference>
<evidence type="ECO:0000256" key="2">
    <source>
        <dbReference type="ARBA" id="ARBA00009810"/>
    </source>
</evidence>
<feature type="domain" description="TonB-dependent receptor plug" evidence="16">
    <location>
        <begin position="49"/>
        <end position="152"/>
    </location>
</feature>
<dbReference type="CDD" id="cd01347">
    <property type="entry name" value="ligand_gated_channel"/>
    <property type="match status" value="1"/>
</dbReference>
<organism evidence="17 18">
    <name type="scientific">Sinobacterium norvegicum</name>
    <dbReference type="NCBI Taxonomy" id="1641715"/>
    <lineage>
        <taxon>Bacteria</taxon>
        <taxon>Pseudomonadati</taxon>
        <taxon>Pseudomonadota</taxon>
        <taxon>Gammaproteobacteria</taxon>
        <taxon>Cellvibrionales</taxon>
        <taxon>Spongiibacteraceae</taxon>
        <taxon>Sinobacterium</taxon>
    </lineage>
</organism>
<sequence>MKNVFPSLAIGGFCSLVVLQPAYAESQQPAVTTMKKVVVSASRMDQTTEQASRSIDSVDKQALDEIQANSVAEAVKYEPNVSVAGGPVPGNQSVNIRGMSGNKVLQVVDGTRVNTNFSHRPSYFLDPALLSSIDVVKGPVSSLWGSGAIGGVVAQQTISADDLVDDGESIGGFVKGGYNSNGEQWSTTAGVAGKQGDVDWLLAGTYLDSDTMEQGNGDTLWGSETKNSTALAKINWQINDANKVGINYRTSTNDGHPPVVGSADDQLNASDNLIDRTTDDEHLAVSYQFNPGSDLINLDSKLYQNKTRIEETNINNGLDVSDIETLGFSLTNKSEIGDFNIFTGLDGYEDGFDTERPGSGGGDGRPNPPADAKTTTLGGFVYANYQLLESVVLEAGVRYDTFKSEAEGFDNSEESALSPSLAVTWQATDWMAWSLRYDEAFRAPDVYELYMDGTHFAFYPGGPSNVFVPNPELKPEKSKNVELKGNFEFENVFADDSLSFTAAVFDNKVEDFIELSVYVPENMPPTCFIPGMGEGCAGTSTSDNIANARLKGFELGAVYQIDALTAALSYGQTRGEDADSGEYLSGIPADKWVASLDYGFWDIDTKLGVRAIKTSDQNHVPSDDTQGPYEGYTTADFYATWEPTGESLEGVKVDLTVANAFDTNYRNAWASVYEIGRSVRVSAQYSF</sequence>
<dbReference type="InterPro" id="IPR039426">
    <property type="entry name" value="TonB-dep_rcpt-like"/>
</dbReference>
<evidence type="ECO:0000256" key="11">
    <source>
        <dbReference type="PROSITE-ProRule" id="PRU10144"/>
    </source>
</evidence>
<dbReference type="InterPro" id="IPR036942">
    <property type="entry name" value="Beta-barrel_TonB_sf"/>
</dbReference>
<evidence type="ECO:0000256" key="3">
    <source>
        <dbReference type="ARBA" id="ARBA00022448"/>
    </source>
</evidence>
<evidence type="ECO:0000313" key="18">
    <source>
        <dbReference type="Proteomes" id="UP000838100"/>
    </source>
</evidence>
<dbReference type="InterPro" id="IPR010917">
    <property type="entry name" value="TonB_rcpt_CS"/>
</dbReference>
<feature type="chain" id="PRO_5046734333" evidence="14">
    <location>
        <begin position="25"/>
        <end position="687"/>
    </location>
</feature>
<evidence type="ECO:0000256" key="12">
    <source>
        <dbReference type="RuleBase" id="RU003357"/>
    </source>
</evidence>
<evidence type="ECO:0000256" key="6">
    <source>
        <dbReference type="ARBA" id="ARBA00022729"/>
    </source>
</evidence>
<dbReference type="InterPro" id="IPR011276">
    <property type="entry name" value="TonB_haem/Hb_rcpt"/>
</dbReference>
<evidence type="ECO:0000256" key="10">
    <source>
        <dbReference type="PROSITE-ProRule" id="PRU01360"/>
    </source>
</evidence>
<dbReference type="NCBIfam" id="TIGR01785">
    <property type="entry name" value="TonB-hemin"/>
    <property type="match status" value="1"/>
</dbReference>
<feature type="signal peptide" evidence="14">
    <location>
        <begin position="1"/>
        <end position="24"/>
    </location>
</feature>
<reference evidence="17" key="1">
    <citation type="submission" date="2021-12" db="EMBL/GenBank/DDBJ databases">
        <authorList>
            <person name="Rodrigo-Torres L."/>
            <person name="Arahal R. D."/>
            <person name="Lucena T."/>
        </authorList>
    </citation>
    <scope>NUCLEOTIDE SEQUENCE</scope>
    <source>
        <strain evidence="17">CECT 8267</strain>
    </source>
</reference>
<dbReference type="Pfam" id="PF07715">
    <property type="entry name" value="Plug"/>
    <property type="match status" value="1"/>
</dbReference>
<dbReference type="InterPro" id="IPR012910">
    <property type="entry name" value="Plug_dom"/>
</dbReference>
<gene>
    <name evidence="17" type="primary">hxuC</name>
    <name evidence="17" type="ORF">SIN8267_00697</name>
</gene>
<evidence type="ECO:0000256" key="8">
    <source>
        <dbReference type="ARBA" id="ARBA00023136"/>
    </source>
</evidence>
<dbReference type="PANTHER" id="PTHR30069">
    <property type="entry name" value="TONB-DEPENDENT OUTER MEMBRANE RECEPTOR"/>
    <property type="match status" value="1"/>
</dbReference>
<keyword evidence="4 10" id="KW-1134">Transmembrane beta strand</keyword>
<keyword evidence="7 12" id="KW-0798">TonB box</keyword>
<evidence type="ECO:0000256" key="14">
    <source>
        <dbReference type="SAM" id="SignalP"/>
    </source>
</evidence>
<dbReference type="EMBL" id="CAKLPX010000001">
    <property type="protein sequence ID" value="CAH0990603.1"/>
    <property type="molecule type" value="Genomic_DNA"/>
</dbReference>
<evidence type="ECO:0000256" key="5">
    <source>
        <dbReference type="ARBA" id="ARBA00022692"/>
    </source>
</evidence>
<comment type="caution">
    <text evidence="17">The sequence shown here is derived from an EMBL/GenBank/DDBJ whole genome shotgun (WGS) entry which is preliminary data.</text>
</comment>
<dbReference type="Proteomes" id="UP000838100">
    <property type="component" value="Unassembled WGS sequence"/>
</dbReference>
<dbReference type="SUPFAM" id="SSF56935">
    <property type="entry name" value="Porins"/>
    <property type="match status" value="1"/>
</dbReference>
<feature type="domain" description="TonB-dependent receptor-like beta-barrel" evidence="15">
    <location>
        <begin position="236"/>
        <end position="659"/>
    </location>
</feature>
<keyword evidence="3 10" id="KW-0813">Transport</keyword>
<keyword evidence="18" id="KW-1185">Reference proteome</keyword>
<dbReference type="NCBIfam" id="TIGR01786">
    <property type="entry name" value="TonB-hemlactrns"/>
    <property type="match status" value="1"/>
</dbReference>